<dbReference type="Pfam" id="PF23291">
    <property type="entry name" value="KOW4_SPT5"/>
    <property type="match status" value="1"/>
</dbReference>
<reference evidence="15 16" key="1">
    <citation type="journal article" date="2023" name="BMC Biol.">
        <title>The compact genome of the sponge Oopsacas minuta (Hexactinellida) is lacking key metazoan core genes.</title>
        <authorList>
            <person name="Santini S."/>
            <person name="Schenkelaars Q."/>
            <person name="Jourda C."/>
            <person name="Duchesne M."/>
            <person name="Belahbib H."/>
            <person name="Rocher C."/>
            <person name="Selva M."/>
            <person name="Riesgo A."/>
            <person name="Vervoort M."/>
            <person name="Leys S.P."/>
            <person name="Kodjabachian L."/>
            <person name="Le Bivic A."/>
            <person name="Borchiellini C."/>
            <person name="Claverie J.M."/>
            <person name="Renard E."/>
        </authorList>
    </citation>
    <scope>NUCLEOTIDE SEQUENCE [LARGE SCALE GENOMIC DNA]</scope>
    <source>
        <strain evidence="15">SPO-2</strain>
    </source>
</reference>
<dbReference type="SMART" id="SM00738">
    <property type="entry name" value="NGN"/>
    <property type="match status" value="1"/>
</dbReference>
<dbReference type="InterPro" id="IPR036735">
    <property type="entry name" value="NGN_dom_sf"/>
</dbReference>
<dbReference type="InterPro" id="IPR006645">
    <property type="entry name" value="NGN-like_dom"/>
</dbReference>
<comment type="subcellular location">
    <subcellularLocation>
        <location evidence="1 11">Nucleus</location>
    </subcellularLocation>
</comment>
<name>A0AAV7K2W6_9METZ</name>
<dbReference type="CDD" id="cd09888">
    <property type="entry name" value="NGN_Euk"/>
    <property type="match status" value="1"/>
</dbReference>
<evidence type="ECO:0000256" key="9">
    <source>
        <dbReference type="ARBA" id="ARBA00023163"/>
    </source>
</evidence>
<dbReference type="Gene3D" id="2.30.30.30">
    <property type="match status" value="3"/>
</dbReference>
<dbReference type="InterPro" id="IPR057936">
    <property type="entry name" value="KOWx_Spt5"/>
</dbReference>
<dbReference type="InterPro" id="IPR041977">
    <property type="entry name" value="KOW_Spt5_4"/>
</dbReference>
<dbReference type="Gene3D" id="3.30.70.940">
    <property type="entry name" value="NusG, N-terminal domain"/>
    <property type="match status" value="1"/>
</dbReference>
<keyword evidence="6" id="KW-0677">Repeat</keyword>
<evidence type="ECO:0000256" key="3">
    <source>
        <dbReference type="ARBA" id="ARBA00020181"/>
    </source>
</evidence>
<dbReference type="InterPro" id="IPR041973">
    <property type="entry name" value="KOW_Spt5_1"/>
</dbReference>
<keyword evidence="10 11" id="KW-0539">Nucleus</keyword>
<feature type="domain" description="KOW" evidence="14">
    <location>
        <begin position="695"/>
        <end position="722"/>
    </location>
</feature>
<keyword evidence="5" id="KW-0597">Phosphoprotein</keyword>
<dbReference type="InterPro" id="IPR017071">
    <property type="entry name" value="TF_Spt5_eukaryote"/>
</dbReference>
<dbReference type="GO" id="GO:0032784">
    <property type="term" value="P:regulation of DNA-templated transcription elongation"/>
    <property type="evidence" value="ECO:0007669"/>
    <property type="project" value="InterPro"/>
</dbReference>
<accession>A0AAV7K2W6</accession>
<organism evidence="15 16">
    <name type="scientific">Oopsacas minuta</name>
    <dbReference type="NCBI Taxonomy" id="111878"/>
    <lineage>
        <taxon>Eukaryota</taxon>
        <taxon>Metazoa</taxon>
        <taxon>Porifera</taxon>
        <taxon>Hexactinellida</taxon>
        <taxon>Hexasterophora</taxon>
        <taxon>Lyssacinosida</taxon>
        <taxon>Leucopsacidae</taxon>
        <taxon>Oopsacas</taxon>
    </lineage>
</organism>
<dbReference type="CDD" id="cd06082">
    <property type="entry name" value="KOW_Spt5_2"/>
    <property type="match status" value="1"/>
</dbReference>
<feature type="region of interest" description="Disordered" evidence="12">
    <location>
        <begin position="788"/>
        <end position="814"/>
    </location>
</feature>
<evidence type="ECO:0000256" key="6">
    <source>
        <dbReference type="ARBA" id="ARBA00022737"/>
    </source>
</evidence>
<evidence type="ECO:0000256" key="5">
    <source>
        <dbReference type="ARBA" id="ARBA00022553"/>
    </source>
</evidence>
<dbReference type="InterPro" id="IPR039659">
    <property type="entry name" value="SPT5"/>
</dbReference>
<feature type="domain" description="KOW" evidence="14">
    <location>
        <begin position="274"/>
        <end position="301"/>
    </location>
</feature>
<feature type="region of interest" description="Disordered" evidence="12">
    <location>
        <begin position="1"/>
        <end position="121"/>
    </location>
</feature>
<feature type="domain" description="KOW" evidence="14">
    <location>
        <begin position="471"/>
        <end position="498"/>
    </location>
</feature>
<evidence type="ECO:0000256" key="7">
    <source>
        <dbReference type="ARBA" id="ARBA00023015"/>
    </source>
</evidence>
<dbReference type="SUPFAM" id="SSF50104">
    <property type="entry name" value="Translation proteins SH3-like domain"/>
    <property type="match status" value="1"/>
</dbReference>
<protein>
    <recommendedName>
        <fullName evidence="3 11">Transcription elongation factor SPT5</fullName>
    </recommendedName>
</protein>
<comment type="caution">
    <text evidence="15">The sequence shown here is derived from an EMBL/GenBank/DDBJ whole genome shotgun (WGS) entry which is preliminary data.</text>
</comment>
<dbReference type="Pfam" id="PF23037">
    <property type="entry name" value="KOWx_SPT5"/>
    <property type="match status" value="1"/>
</dbReference>
<dbReference type="Pfam" id="PF23284">
    <property type="entry name" value="KOW2_Spt5"/>
    <property type="match status" value="1"/>
</dbReference>
<dbReference type="PANTHER" id="PTHR11125">
    <property type="entry name" value="SUPPRESSOR OF TY 5"/>
    <property type="match status" value="1"/>
</dbReference>
<keyword evidence="9 11" id="KW-0804">Transcription</keyword>
<evidence type="ECO:0000256" key="11">
    <source>
        <dbReference type="PIRNR" id="PIRNR036945"/>
    </source>
</evidence>
<dbReference type="PANTHER" id="PTHR11125:SF7">
    <property type="entry name" value="TRANSCRIPTION ELONGATION FACTOR SPT5"/>
    <property type="match status" value="1"/>
</dbReference>
<keyword evidence="4" id="KW-0678">Repressor</keyword>
<evidence type="ECO:0000256" key="10">
    <source>
        <dbReference type="ARBA" id="ARBA00023242"/>
    </source>
</evidence>
<feature type="domain" description="NusG-like N-terminal" evidence="13">
    <location>
        <begin position="179"/>
        <end position="269"/>
    </location>
</feature>
<feature type="domain" description="KOW" evidence="14">
    <location>
        <begin position="419"/>
        <end position="446"/>
    </location>
</feature>
<keyword evidence="8" id="KW-0010">Activator</keyword>
<dbReference type="CDD" id="cd06085">
    <property type="entry name" value="KOW_Spt5_5"/>
    <property type="match status" value="1"/>
</dbReference>
<evidence type="ECO:0000259" key="14">
    <source>
        <dbReference type="SMART" id="SM00739"/>
    </source>
</evidence>
<dbReference type="InterPro" id="IPR014722">
    <property type="entry name" value="Rib_uL2_dom2"/>
</dbReference>
<dbReference type="Proteomes" id="UP001165289">
    <property type="component" value="Unassembled WGS sequence"/>
</dbReference>
<dbReference type="PIRSF" id="PIRSF036945">
    <property type="entry name" value="Spt5"/>
    <property type="match status" value="1"/>
</dbReference>
<evidence type="ECO:0000256" key="12">
    <source>
        <dbReference type="SAM" id="MobiDB-lite"/>
    </source>
</evidence>
<sequence length="1006" mass="111473">MSESESDVSTSDSDQDSGEERPAKIPRVETAGNGEQDQDGDSGSGTEDDLDDDDDVSNDEYEEQEDHKRTSKRPGHDMILDMAEVSDGDDDYETDGEDGIQALLPTTDKGMGKSRARSVEADPSGHMKFMQQINELDGDKIVEAMAKRFSGYNAGSYVMQDDEHSYEIQQQRLLPGIKDPNLWMVKCRIGFEKETAFNLMRKFVFLHDSKPLLIKSVIAPEAVKGYIYVEAYKQSHVKQAIDGNSNLNIGQHNQKMVPIQEMTDVLKVVRDPTVVKKGSWVRLKKGIYRDDIAQVVYVDNSQNTLYLKLIPRLDLKKIAAKYDSKNNNRPLPRNKQFKRPPAKLFDDEAIEECGGTVSNERGFQLFEGDNYQSGFLCKYFPKSAILMDGVTPTLKELEKFQTNPEDIDVNLNNSARDIKLIPGDFVEVCEGELKNLLGKVTSVDGSNVNIISKHEELQTVMEFPIRELRKYFQIGDHVKVVGGQFMGESGLVVRVEENVAIIFSDISRDEMKVRPRDLQLCTETSSGIDSQGQNEVGDLVQVDPQTVGIIVRIERDSYRVLTHYDKIQSVKQQAVQKKNSRRAVTLDKNNNSLSVKDLVRIMDGKKKGSQGEIQHIFRNFVFVKIHQYFENAGYAVVRSKACELVGGQNKPAGIIGTPRASPRPNNTLQSPRVVMSSPRGAGGYGRGGGNFARDTKLVGQTVRITVGAYKNHIGIVKDATEALARVELHTSPLTINVDKTHLAIVSDQKTGSQTVAHTPNLGYQTPMHGRWGGATPMHGSRTPMYGSMTPDPGSRTPHYGSETPLHDPSRTPSAWDPSIATPRHEFSYPFDTPMTPVGHLSEASPYPSHYGANQTPLYGTEPISPSHFDSVTPTPGQSVTPGVTASRDISFLPPETLKGLEVQISHPGGSLNGKTGVILHATLMNKATVKLHHLRETGRDTVDLQLRDLELTQVSEGDQIKLLRDQDNSVYKLLQIDSDDAVLRGQSGDLRMVPLDKVAKYTSVIS</sequence>
<keyword evidence="16" id="KW-1185">Reference proteome</keyword>
<evidence type="ECO:0000259" key="13">
    <source>
        <dbReference type="SMART" id="SM00738"/>
    </source>
</evidence>
<dbReference type="CDD" id="cd06081">
    <property type="entry name" value="KOW_Spt5_1"/>
    <property type="match status" value="1"/>
</dbReference>
<evidence type="ECO:0000313" key="15">
    <source>
        <dbReference type="EMBL" id="KAI6654895.1"/>
    </source>
</evidence>
<feature type="domain" description="KOW" evidence="14">
    <location>
        <begin position="592"/>
        <end position="619"/>
    </location>
</feature>
<feature type="compositionally biased region" description="Basic and acidic residues" evidence="12">
    <location>
        <begin position="18"/>
        <end position="27"/>
    </location>
</feature>
<feature type="compositionally biased region" description="Acidic residues" evidence="12">
    <location>
        <begin position="36"/>
        <end position="64"/>
    </location>
</feature>
<dbReference type="Pfam" id="PF23042">
    <property type="entry name" value="KOW1_SPT5"/>
    <property type="match status" value="1"/>
</dbReference>
<feature type="compositionally biased region" description="Polar residues" evidence="12">
    <location>
        <begin position="867"/>
        <end position="883"/>
    </location>
</feature>
<comment type="similarity">
    <text evidence="2 11">Belongs to the SPT5 family.</text>
</comment>
<evidence type="ECO:0000256" key="8">
    <source>
        <dbReference type="ARBA" id="ARBA00023159"/>
    </source>
</evidence>
<evidence type="ECO:0000256" key="2">
    <source>
        <dbReference type="ARBA" id="ARBA00006956"/>
    </source>
</evidence>
<dbReference type="CDD" id="cd06084">
    <property type="entry name" value="KOW_Spt5_4"/>
    <property type="match status" value="1"/>
</dbReference>
<dbReference type="GO" id="GO:0003729">
    <property type="term" value="F:mRNA binding"/>
    <property type="evidence" value="ECO:0007669"/>
    <property type="project" value="TreeGrafter"/>
</dbReference>
<dbReference type="GO" id="GO:0006357">
    <property type="term" value="P:regulation of transcription by RNA polymerase II"/>
    <property type="evidence" value="ECO:0007669"/>
    <property type="project" value="InterPro"/>
</dbReference>
<dbReference type="EMBL" id="JAKMXF010000221">
    <property type="protein sequence ID" value="KAI6654895.1"/>
    <property type="molecule type" value="Genomic_DNA"/>
</dbReference>
<feature type="region of interest" description="Disordered" evidence="12">
    <location>
        <begin position="654"/>
        <end position="688"/>
    </location>
</feature>
<evidence type="ECO:0000313" key="16">
    <source>
        <dbReference type="Proteomes" id="UP001165289"/>
    </source>
</evidence>
<dbReference type="SMART" id="SM00739">
    <property type="entry name" value="KOW"/>
    <property type="match status" value="5"/>
</dbReference>
<dbReference type="Pfam" id="PF03439">
    <property type="entry name" value="Spt5-NGN"/>
    <property type="match status" value="1"/>
</dbReference>
<feature type="region of interest" description="Disordered" evidence="12">
    <location>
        <begin position="840"/>
        <end position="883"/>
    </location>
</feature>
<dbReference type="InterPro" id="IPR008991">
    <property type="entry name" value="Translation_prot_SH3-like_sf"/>
</dbReference>
<dbReference type="FunFam" id="2.30.30.30:FF:000013">
    <property type="entry name" value="Transcription elongation factor SPT5"/>
    <property type="match status" value="1"/>
</dbReference>
<keyword evidence="7" id="KW-0805">Transcription regulation</keyword>
<dbReference type="InterPro" id="IPR041976">
    <property type="entry name" value="KOW_Spt5_3"/>
</dbReference>
<dbReference type="FunFam" id="3.30.70.940:FF:000005">
    <property type="entry name" value="Transcription elongation factor SPT5"/>
    <property type="match status" value="1"/>
</dbReference>
<feature type="compositionally biased region" description="Acidic residues" evidence="12">
    <location>
        <begin position="84"/>
        <end position="98"/>
    </location>
</feature>
<dbReference type="InterPro" id="IPR005824">
    <property type="entry name" value="KOW"/>
</dbReference>
<dbReference type="CDD" id="cd06083">
    <property type="entry name" value="KOW_Spt5_3"/>
    <property type="match status" value="1"/>
</dbReference>
<dbReference type="Pfam" id="PF00467">
    <property type="entry name" value="KOW"/>
    <property type="match status" value="1"/>
</dbReference>
<dbReference type="InterPro" id="IPR041978">
    <property type="entry name" value="KOW_Spt5_5"/>
</dbReference>
<dbReference type="InterPro" id="IPR039385">
    <property type="entry name" value="NGN_Euk"/>
</dbReference>
<dbReference type="InterPro" id="IPR005100">
    <property type="entry name" value="NGN-domain"/>
</dbReference>
<dbReference type="GO" id="GO:0006368">
    <property type="term" value="P:transcription elongation by RNA polymerase II"/>
    <property type="evidence" value="ECO:0007669"/>
    <property type="project" value="TreeGrafter"/>
</dbReference>
<dbReference type="InterPro" id="IPR041975">
    <property type="entry name" value="KOW_Spt5_2"/>
</dbReference>
<evidence type="ECO:0000256" key="4">
    <source>
        <dbReference type="ARBA" id="ARBA00022491"/>
    </source>
</evidence>
<proteinExistence type="inferred from homology"/>
<dbReference type="Pfam" id="PF23290">
    <property type="entry name" value="KOW5_SPT5"/>
    <property type="match status" value="1"/>
</dbReference>
<dbReference type="AlphaFoldDB" id="A0AAV7K2W6"/>
<gene>
    <name evidence="15" type="ORF">LOD99_2774</name>
</gene>
<dbReference type="GO" id="GO:0032044">
    <property type="term" value="C:DSIF complex"/>
    <property type="evidence" value="ECO:0007669"/>
    <property type="project" value="TreeGrafter"/>
</dbReference>
<evidence type="ECO:0000256" key="1">
    <source>
        <dbReference type="ARBA" id="ARBA00004123"/>
    </source>
</evidence>